<feature type="region of interest" description="Disordered" evidence="24">
    <location>
        <begin position="88"/>
        <end position="109"/>
    </location>
</feature>
<dbReference type="Gene3D" id="2.60.40.1910">
    <property type="match status" value="1"/>
</dbReference>
<keyword evidence="13" id="KW-0106">Calcium</keyword>
<evidence type="ECO:0000256" key="10">
    <source>
        <dbReference type="ARBA" id="ARBA00022723"/>
    </source>
</evidence>
<evidence type="ECO:0000256" key="3">
    <source>
        <dbReference type="ARBA" id="ARBA00010136"/>
    </source>
</evidence>
<keyword evidence="9 25" id="KW-0812">Transmembrane</keyword>
<evidence type="ECO:0000256" key="18">
    <source>
        <dbReference type="ARBA" id="ARBA00023157"/>
    </source>
</evidence>
<dbReference type="AlphaFoldDB" id="A0AAV2H687"/>
<keyword evidence="17 25" id="KW-0472">Membrane</keyword>
<evidence type="ECO:0000256" key="6">
    <source>
        <dbReference type="ARBA" id="ARBA00022438"/>
    </source>
</evidence>
<dbReference type="Gene3D" id="1.10.390.10">
    <property type="entry name" value="Neutral Protease Domain 2"/>
    <property type="match status" value="1"/>
</dbReference>
<keyword evidence="30" id="KW-1185">Reference proteome</keyword>
<dbReference type="EMBL" id="CAXITT010000029">
    <property type="protein sequence ID" value="CAL1528269.1"/>
    <property type="molecule type" value="Genomic_DNA"/>
</dbReference>
<name>A0AAV2H687_LYMST</name>
<evidence type="ECO:0000259" key="26">
    <source>
        <dbReference type="Pfam" id="PF01433"/>
    </source>
</evidence>
<dbReference type="Pfam" id="PF17900">
    <property type="entry name" value="Peptidase_M1_N"/>
    <property type="match status" value="1"/>
</dbReference>
<evidence type="ECO:0000256" key="22">
    <source>
        <dbReference type="PIRSR" id="PIRSR634016-3"/>
    </source>
</evidence>
<evidence type="ECO:0000256" key="21">
    <source>
        <dbReference type="PIRSR" id="PIRSR634016-2"/>
    </source>
</evidence>
<dbReference type="GO" id="GO:0004230">
    <property type="term" value="F:glutamyl aminopeptidase activity"/>
    <property type="evidence" value="ECO:0007669"/>
    <property type="project" value="UniProtKB-EC"/>
</dbReference>
<dbReference type="Proteomes" id="UP001497497">
    <property type="component" value="Unassembled WGS sequence"/>
</dbReference>
<proteinExistence type="inferred from homology"/>
<feature type="transmembrane region" description="Helical" evidence="25">
    <location>
        <begin position="32"/>
        <end position="52"/>
    </location>
</feature>
<dbReference type="Gene3D" id="2.60.40.1730">
    <property type="entry name" value="tricorn interacting facor f3 domain"/>
    <property type="match status" value="1"/>
</dbReference>
<evidence type="ECO:0000256" key="25">
    <source>
        <dbReference type="SAM" id="Phobius"/>
    </source>
</evidence>
<dbReference type="FunFam" id="2.60.40.1730:FF:000012">
    <property type="entry name" value="Aminopeptidase N"/>
    <property type="match status" value="1"/>
</dbReference>
<evidence type="ECO:0000256" key="15">
    <source>
        <dbReference type="ARBA" id="ARBA00022989"/>
    </source>
</evidence>
<evidence type="ECO:0000256" key="5">
    <source>
        <dbReference type="ARBA" id="ARBA00012567"/>
    </source>
</evidence>
<feature type="binding site" evidence="21">
    <location>
        <begin position="388"/>
        <end position="392"/>
    </location>
    <ligand>
        <name>substrate</name>
    </ligand>
</feature>
<dbReference type="PANTHER" id="PTHR11533">
    <property type="entry name" value="PROTEASE M1 ZINC METALLOPROTEASE"/>
    <property type="match status" value="1"/>
</dbReference>
<dbReference type="InterPro" id="IPR001930">
    <property type="entry name" value="Peptidase_M1"/>
</dbReference>
<feature type="binding site" evidence="22">
    <location>
        <position position="447"/>
    </location>
    <ligand>
        <name>Zn(2+)</name>
        <dbReference type="ChEBI" id="CHEBI:29105"/>
        <note>catalytic</note>
    </ligand>
</feature>
<dbReference type="GO" id="GO:0005615">
    <property type="term" value="C:extracellular space"/>
    <property type="evidence" value="ECO:0007669"/>
    <property type="project" value="TreeGrafter"/>
</dbReference>
<keyword evidence="15 25" id="KW-1133">Transmembrane helix</keyword>
<feature type="site" description="Transition state stabilizer" evidence="23">
    <location>
        <position position="510"/>
    </location>
</feature>
<dbReference type="GO" id="GO:0042277">
    <property type="term" value="F:peptide binding"/>
    <property type="evidence" value="ECO:0007669"/>
    <property type="project" value="TreeGrafter"/>
</dbReference>
<keyword evidence="7" id="KW-1003">Cell membrane</keyword>
<comment type="catalytic activity">
    <reaction evidence="1">
        <text>Release of N-terminal glutamate (and to a lesser extent aspartate) from a peptide.</text>
        <dbReference type="EC" id="3.4.11.7"/>
    </reaction>
</comment>
<feature type="domain" description="Aminopeptidase N-like N-terminal" evidence="28">
    <location>
        <begin position="126"/>
        <end position="317"/>
    </location>
</feature>
<dbReference type="GO" id="GO:0008270">
    <property type="term" value="F:zinc ion binding"/>
    <property type="evidence" value="ECO:0007669"/>
    <property type="project" value="InterPro"/>
</dbReference>
<reference evidence="29 30" key="1">
    <citation type="submission" date="2024-04" db="EMBL/GenBank/DDBJ databases">
        <authorList>
            <consortium name="Genoscope - CEA"/>
            <person name="William W."/>
        </authorList>
    </citation>
    <scope>NUCLEOTIDE SEQUENCE [LARGE SCALE GENOMIC DNA]</scope>
</reference>
<dbReference type="InterPro" id="IPR024571">
    <property type="entry name" value="ERAP1-like_C_dom"/>
</dbReference>
<keyword evidence="11" id="KW-0378">Hydrolase</keyword>
<dbReference type="InterPro" id="IPR014782">
    <property type="entry name" value="Peptidase_M1_dom"/>
</dbReference>
<dbReference type="EC" id="3.4.11.7" evidence="5"/>
<evidence type="ECO:0000256" key="11">
    <source>
        <dbReference type="ARBA" id="ARBA00022801"/>
    </source>
</evidence>
<keyword evidence="18" id="KW-1015">Disulfide bond</keyword>
<sequence length="1001" mass="114186">MADPREKDELLGEVGYSEFTIIEHKPSRRKRYLTVFAVVLVVAAVTVGAAVWRVTEDEGEDSRVQSGADQRNNMLMLGSGGQTVVQLQLPNKPPSEQKPGSTGLNSVEKEGDEPWLSLRLSRDVLPVHYDITIFPDFYDSAGEFYGNETLEVQVVKPTRHFLLHVNTLYMNVTRSQLVDNVTGEDIEISRTFNYLPNEFFVIESKTVVERPVKIKLQFEGSLTKAITGLYKSTYLNTKTNKTRNLATTQFEPTYARQAFPCLDEPNMKAEFTITLVHRPEYIALSNMPQDGQASPHGDSTDLVASKFQRSVRMSTYLVGLIVCDFEFKETTSSNGKRIRVYATPDKVDQTVYALEMAKHTLDTYEVLFQLNYPLPKQDLIAIPDFRSGAMENWGLITFRERNLLYDPEEVSLSGKENVAQVVAHEMSHQWFGDIVTMDWWNDLWLNEGFASYMEYVGVADKEPEWDVMTRFLDKDLFPVMKGDSELASHPIVVDVRQPSEINSAFDDISYNKGSAVIRMLKSIMGDENFNNGIVNYLNKFQWGNAKTDDLWQSLTEADRKHDVKHIMDTWTKQEGFPYVTVQLESNDNGTTTVSLSQERFLADPKGKVDPSKSPFGFKWSVTVNALTSSGVTSTHTMDLVDIKFTENLSLNTTNSWVKFNSGQMGFYCVLYPEDMWKTFSQYLLETPFDNWTLSAADRAGLLNDAFVLAESGKVSYEVALDLLLYLENERHIVPWSTGFKTGTSYIHSMLGQTSDSGAWKKFLRKILKSTISRLGFEDEGSVSDRNLRVTTLKESCVAEDEATLEHIKTQFRLWLDVGTKPSVNLRSIVYQYGMRYGGNEEDWELVWSKYLIESSPQEKELLASALASTQKSELITKLLDNAKQEIGIKRQDFYAIVQLVGSNGAAKDLIWDWARDNYQTFIDRFTITDRNFGQMIYLMVKNYNTEVQLQEVKDFFAKYPEAGAGERSRKMAIESIERNIYWVKTFKPAVVEWLKRQRVTA</sequence>
<keyword evidence="16" id="KW-0482">Metalloprotease</keyword>
<evidence type="ECO:0000256" key="7">
    <source>
        <dbReference type="ARBA" id="ARBA00022475"/>
    </source>
</evidence>
<feature type="domain" description="Peptidase M1 membrane alanine aminopeptidase" evidence="26">
    <location>
        <begin position="352"/>
        <end position="570"/>
    </location>
</feature>
<evidence type="ECO:0000259" key="27">
    <source>
        <dbReference type="Pfam" id="PF11838"/>
    </source>
</evidence>
<dbReference type="InterPro" id="IPR045357">
    <property type="entry name" value="Aminopeptidase_N-like_N"/>
</dbReference>
<feature type="active site" description="Proton acceptor" evidence="20">
    <location>
        <position position="425"/>
    </location>
</feature>
<evidence type="ECO:0000313" key="30">
    <source>
        <dbReference type="Proteomes" id="UP001497497"/>
    </source>
</evidence>
<organism evidence="29 30">
    <name type="scientific">Lymnaea stagnalis</name>
    <name type="common">Great pond snail</name>
    <name type="synonym">Helix stagnalis</name>
    <dbReference type="NCBI Taxonomy" id="6523"/>
    <lineage>
        <taxon>Eukaryota</taxon>
        <taxon>Metazoa</taxon>
        <taxon>Spiralia</taxon>
        <taxon>Lophotrochozoa</taxon>
        <taxon>Mollusca</taxon>
        <taxon>Gastropoda</taxon>
        <taxon>Heterobranchia</taxon>
        <taxon>Euthyneura</taxon>
        <taxon>Panpulmonata</taxon>
        <taxon>Hygrophila</taxon>
        <taxon>Lymnaeoidea</taxon>
        <taxon>Lymnaeidae</taxon>
        <taxon>Lymnaea</taxon>
    </lineage>
</organism>
<dbReference type="FunFam" id="1.10.390.10:FF:000016">
    <property type="entry name" value="Glutamyl aminopeptidase"/>
    <property type="match status" value="1"/>
</dbReference>
<dbReference type="CDD" id="cd09601">
    <property type="entry name" value="M1_APN-Q_like"/>
    <property type="match status" value="1"/>
</dbReference>
<evidence type="ECO:0000313" key="29">
    <source>
        <dbReference type="EMBL" id="CAL1528269.1"/>
    </source>
</evidence>
<dbReference type="InterPro" id="IPR050344">
    <property type="entry name" value="Peptidase_M1_aminopeptidases"/>
</dbReference>
<evidence type="ECO:0000256" key="13">
    <source>
        <dbReference type="ARBA" id="ARBA00022837"/>
    </source>
</evidence>
<dbReference type="InterPro" id="IPR034016">
    <property type="entry name" value="M1_APN-typ"/>
</dbReference>
<evidence type="ECO:0000256" key="1">
    <source>
        <dbReference type="ARBA" id="ARBA00001703"/>
    </source>
</evidence>
<dbReference type="InterPro" id="IPR042097">
    <property type="entry name" value="Aminopeptidase_N-like_N_sf"/>
</dbReference>
<evidence type="ECO:0000259" key="28">
    <source>
        <dbReference type="Pfam" id="PF17900"/>
    </source>
</evidence>
<dbReference type="PRINTS" id="PR00756">
    <property type="entry name" value="ALADIPTASE"/>
</dbReference>
<feature type="binding site" evidence="21">
    <location>
        <position position="251"/>
    </location>
    <ligand>
        <name>substrate</name>
    </ligand>
</feature>
<feature type="binding site" evidence="21">
    <location>
        <position position="930"/>
    </location>
    <ligand>
        <name>substrate</name>
    </ligand>
</feature>
<keyword evidence="19" id="KW-0325">Glycoprotein</keyword>
<feature type="binding site" evidence="22">
    <location>
        <position position="428"/>
    </location>
    <ligand>
        <name>Zn(2+)</name>
        <dbReference type="ChEBI" id="CHEBI:29105"/>
        <note>catalytic</note>
    </ligand>
</feature>
<evidence type="ECO:0000256" key="2">
    <source>
        <dbReference type="ARBA" id="ARBA00004401"/>
    </source>
</evidence>
<keyword evidence="10 22" id="KW-0479">Metal-binding</keyword>
<dbReference type="GO" id="GO:0005886">
    <property type="term" value="C:plasma membrane"/>
    <property type="evidence" value="ECO:0007669"/>
    <property type="project" value="UniProtKB-SubCell"/>
</dbReference>
<dbReference type="GO" id="GO:0005737">
    <property type="term" value="C:cytoplasm"/>
    <property type="evidence" value="ECO:0007669"/>
    <property type="project" value="TreeGrafter"/>
</dbReference>
<comment type="caution">
    <text evidence="29">The sequence shown here is derived from an EMBL/GenBank/DDBJ whole genome shotgun (WGS) entry which is preliminary data.</text>
</comment>
<evidence type="ECO:0000256" key="20">
    <source>
        <dbReference type="PIRSR" id="PIRSR634016-1"/>
    </source>
</evidence>
<protein>
    <recommendedName>
        <fullName evidence="5">glutamyl aminopeptidase</fullName>
        <ecNumber evidence="5">3.4.11.7</ecNumber>
    </recommendedName>
</protein>
<comment type="cofactor">
    <cofactor evidence="22">
        <name>Zn(2+)</name>
        <dbReference type="ChEBI" id="CHEBI:29105"/>
    </cofactor>
    <text evidence="22">Binds 1 zinc ion per subunit.</text>
</comment>
<evidence type="ECO:0000256" key="23">
    <source>
        <dbReference type="PIRSR" id="PIRSR634016-4"/>
    </source>
</evidence>
<dbReference type="Gene3D" id="1.25.50.20">
    <property type="match status" value="1"/>
</dbReference>
<evidence type="ECO:0000256" key="24">
    <source>
        <dbReference type="SAM" id="MobiDB-lite"/>
    </source>
</evidence>
<dbReference type="Pfam" id="PF11838">
    <property type="entry name" value="ERAP1_C"/>
    <property type="match status" value="1"/>
</dbReference>
<dbReference type="GO" id="GO:0006508">
    <property type="term" value="P:proteolysis"/>
    <property type="evidence" value="ECO:0007669"/>
    <property type="project" value="UniProtKB-KW"/>
</dbReference>
<dbReference type="SUPFAM" id="SSF55486">
    <property type="entry name" value="Metalloproteases ('zincins'), catalytic domain"/>
    <property type="match status" value="1"/>
</dbReference>
<dbReference type="GO" id="GO:0043171">
    <property type="term" value="P:peptide catabolic process"/>
    <property type="evidence" value="ECO:0007669"/>
    <property type="project" value="TreeGrafter"/>
</dbReference>
<dbReference type="Pfam" id="PF01433">
    <property type="entry name" value="Peptidase_M1"/>
    <property type="match status" value="1"/>
</dbReference>
<keyword evidence="14" id="KW-0735">Signal-anchor</keyword>
<evidence type="ECO:0000256" key="16">
    <source>
        <dbReference type="ARBA" id="ARBA00023049"/>
    </source>
</evidence>
<accession>A0AAV2H687</accession>
<dbReference type="GO" id="GO:0070006">
    <property type="term" value="F:metalloaminopeptidase activity"/>
    <property type="evidence" value="ECO:0007669"/>
    <property type="project" value="TreeGrafter"/>
</dbReference>
<dbReference type="FunFam" id="1.25.50.20:FF:000001">
    <property type="entry name" value="Aminopeptidase"/>
    <property type="match status" value="1"/>
</dbReference>
<keyword evidence="6" id="KW-0031">Aminopeptidase</keyword>
<gene>
    <name evidence="29" type="ORF">GSLYS_00002439001</name>
</gene>
<feature type="domain" description="ERAP1-like C-terminal" evidence="27">
    <location>
        <begin position="656"/>
        <end position="978"/>
    </location>
</feature>
<evidence type="ECO:0000256" key="19">
    <source>
        <dbReference type="ARBA" id="ARBA00023180"/>
    </source>
</evidence>
<comment type="subunit">
    <text evidence="4">Homodimer; disulfide-linked.</text>
</comment>
<evidence type="ECO:0000256" key="4">
    <source>
        <dbReference type="ARBA" id="ARBA00011748"/>
    </source>
</evidence>
<keyword evidence="12 22" id="KW-0862">Zinc</keyword>
<dbReference type="PANTHER" id="PTHR11533:SF276">
    <property type="entry name" value="GLUTAMYL AMINOPEPTIDASE"/>
    <property type="match status" value="1"/>
</dbReference>
<keyword evidence="8" id="KW-0645">Protease</keyword>
<comment type="subcellular location">
    <subcellularLocation>
        <location evidence="2">Cell membrane</location>
        <topology evidence="2">Single-pass type II membrane protein</topology>
    </subcellularLocation>
</comment>
<dbReference type="InterPro" id="IPR027268">
    <property type="entry name" value="Peptidase_M4/M1_CTD_sf"/>
</dbReference>
<evidence type="ECO:0000256" key="17">
    <source>
        <dbReference type="ARBA" id="ARBA00023136"/>
    </source>
</evidence>
<evidence type="ECO:0000256" key="14">
    <source>
        <dbReference type="ARBA" id="ARBA00022968"/>
    </source>
</evidence>
<comment type="similarity">
    <text evidence="3">Belongs to the peptidase M1 family.</text>
</comment>
<dbReference type="SUPFAM" id="SSF63737">
    <property type="entry name" value="Leukotriene A4 hydrolase N-terminal domain"/>
    <property type="match status" value="1"/>
</dbReference>
<feature type="binding site" evidence="22">
    <location>
        <position position="424"/>
    </location>
    <ligand>
        <name>Zn(2+)</name>
        <dbReference type="ChEBI" id="CHEBI:29105"/>
        <note>catalytic</note>
    </ligand>
</feature>
<evidence type="ECO:0000256" key="12">
    <source>
        <dbReference type="ARBA" id="ARBA00022833"/>
    </source>
</evidence>
<evidence type="ECO:0000256" key="9">
    <source>
        <dbReference type="ARBA" id="ARBA00022692"/>
    </source>
</evidence>
<evidence type="ECO:0000256" key="8">
    <source>
        <dbReference type="ARBA" id="ARBA00022670"/>
    </source>
</evidence>